<dbReference type="GO" id="GO:0015293">
    <property type="term" value="F:symporter activity"/>
    <property type="evidence" value="ECO:0007669"/>
    <property type="project" value="InterPro"/>
</dbReference>
<feature type="transmembrane region" description="Helical" evidence="7">
    <location>
        <begin position="173"/>
        <end position="193"/>
    </location>
</feature>
<keyword evidence="3" id="KW-1003">Cell membrane</keyword>
<dbReference type="NCBIfam" id="TIGR00792">
    <property type="entry name" value="gph"/>
    <property type="match status" value="1"/>
</dbReference>
<evidence type="ECO:0000313" key="8">
    <source>
        <dbReference type="EMBL" id="ACB51224.1"/>
    </source>
</evidence>
<reference evidence="8 9" key="1">
    <citation type="journal article" date="2008" name="Proc. Natl. Acad. Sci. U.S.A.">
        <title>The genome of Cyanothece 51142, a unicellular diazotrophic cyanobacterium important in the marine nitrogen cycle.</title>
        <authorList>
            <person name="Welsh E.A."/>
            <person name="Liberton M."/>
            <person name="Stoeckel J."/>
            <person name="Loh T."/>
            <person name="Elvitigala T."/>
            <person name="Wang C."/>
            <person name="Wollam A."/>
            <person name="Fulton R.S."/>
            <person name="Clifton S.W."/>
            <person name="Jacobs J.M."/>
            <person name="Aurora R."/>
            <person name="Ghosh B.K."/>
            <person name="Sherman L.A."/>
            <person name="Smith R.D."/>
            <person name="Wilson R.K."/>
            <person name="Pakrasi H.B."/>
        </authorList>
    </citation>
    <scope>NUCLEOTIDE SEQUENCE [LARGE SCALE GENOMIC DNA]</scope>
    <source>
        <strain evidence="9">ATCC 51142 / BH68</strain>
    </source>
</reference>
<feature type="transmembrane region" description="Helical" evidence="7">
    <location>
        <begin position="388"/>
        <end position="410"/>
    </location>
</feature>
<feature type="transmembrane region" description="Helical" evidence="7">
    <location>
        <begin position="199"/>
        <end position="220"/>
    </location>
</feature>
<feature type="transmembrane region" description="Helical" evidence="7">
    <location>
        <begin position="323"/>
        <end position="341"/>
    </location>
</feature>
<dbReference type="Proteomes" id="UP000001203">
    <property type="component" value="Chromosome circular"/>
</dbReference>
<dbReference type="GO" id="GO:0008643">
    <property type="term" value="P:carbohydrate transport"/>
    <property type="evidence" value="ECO:0007669"/>
    <property type="project" value="InterPro"/>
</dbReference>
<dbReference type="SUPFAM" id="SSF103473">
    <property type="entry name" value="MFS general substrate transporter"/>
    <property type="match status" value="1"/>
</dbReference>
<evidence type="ECO:0000256" key="6">
    <source>
        <dbReference type="ARBA" id="ARBA00023136"/>
    </source>
</evidence>
<dbReference type="InterPro" id="IPR001927">
    <property type="entry name" value="Na/Gal_symport"/>
</dbReference>
<keyword evidence="4 7" id="KW-0812">Transmembrane</keyword>
<evidence type="ECO:0000256" key="1">
    <source>
        <dbReference type="ARBA" id="ARBA00004651"/>
    </source>
</evidence>
<dbReference type="GO" id="GO:0006814">
    <property type="term" value="P:sodium ion transport"/>
    <property type="evidence" value="ECO:0007669"/>
    <property type="project" value="InterPro"/>
</dbReference>
<accession>B1X0D5</accession>
<dbReference type="CDD" id="cd17332">
    <property type="entry name" value="MFS_MelB_like"/>
    <property type="match status" value="1"/>
</dbReference>
<feature type="transmembrane region" description="Helical" evidence="7">
    <location>
        <begin position="255"/>
        <end position="281"/>
    </location>
</feature>
<feature type="transmembrane region" description="Helical" evidence="7">
    <location>
        <begin position="430"/>
        <end position="456"/>
    </location>
</feature>
<feature type="transmembrane region" description="Helical" evidence="7">
    <location>
        <begin position="99"/>
        <end position="117"/>
    </location>
</feature>
<comment type="subcellular location">
    <subcellularLocation>
        <location evidence="1">Cell membrane</location>
        <topology evidence="1">Multi-pass membrane protein</topology>
    </subcellularLocation>
</comment>
<keyword evidence="5 7" id="KW-1133">Transmembrane helix</keyword>
<dbReference type="KEGG" id="cyt:cce_1874"/>
<gene>
    <name evidence="8" type="primary">melB</name>
    <name evidence="8" type="ordered locus">cce_1874</name>
</gene>
<dbReference type="Gene3D" id="1.20.1250.20">
    <property type="entry name" value="MFS general substrate transporter like domains"/>
    <property type="match status" value="2"/>
</dbReference>
<organism evidence="8 9">
    <name type="scientific">Crocosphaera subtropica (strain ATCC 51142 / BH68)</name>
    <name type="common">Cyanothece sp. (strain ATCC 51142)</name>
    <dbReference type="NCBI Taxonomy" id="43989"/>
    <lineage>
        <taxon>Bacteria</taxon>
        <taxon>Bacillati</taxon>
        <taxon>Cyanobacteriota</taxon>
        <taxon>Cyanophyceae</taxon>
        <taxon>Oscillatoriophycideae</taxon>
        <taxon>Chroococcales</taxon>
        <taxon>Aphanothecaceae</taxon>
        <taxon>Crocosphaera</taxon>
        <taxon>Crocosphaera subtropica</taxon>
    </lineage>
</organism>
<evidence type="ECO:0000256" key="7">
    <source>
        <dbReference type="SAM" id="Phobius"/>
    </source>
</evidence>
<feature type="transmembrane region" description="Helical" evidence="7">
    <location>
        <begin position="31"/>
        <end position="55"/>
    </location>
</feature>
<dbReference type="Pfam" id="PF13347">
    <property type="entry name" value="MFS_2"/>
    <property type="match status" value="1"/>
</dbReference>
<name>B1X0D5_CROS5</name>
<keyword evidence="9" id="KW-1185">Reference proteome</keyword>
<feature type="transmembrane region" description="Helical" evidence="7">
    <location>
        <begin position="129"/>
        <end position="153"/>
    </location>
</feature>
<dbReference type="HOGENOM" id="CLU_027408_6_0_3"/>
<feature type="transmembrane region" description="Helical" evidence="7">
    <location>
        <begin position="347"/>
        <end position="367"/>
    </location>
</feature>
<evidence type="ECO:0000256" key="4">
    <source>
        <dbReference type="ARBA" id="ARBA00022692"/>
    </source>
</evidence>
<dbReference type="PANTHER" id="PTHR11328">
    <property type="entry name" value="MAJOR FACILITATOR SUPERFAMILY DOMAIN-CONTAINING PROTEIN"/>
    <property type="match status" value="1"/>
</dbReference>
<dbReference type="InterPro" id="IPR036259">
    <property type="entry name" value="MFS_trans_sf"/>
</dbReference>
<protein>
    <submittedName>
        <fullName evidence="8">Glycoside/pentoside/hexuronide:cation symporter, GPH family</fullName>
    </submittedName>
</protein>
<dbReference type="GO" id="GO:0005886">
    <property type="term" value="C:plasma membrane"/>
    <property type="evidence" value="ECO:0007669"/>
    <property type="project" value="UniProtKB-SubCell"/>
</dbReference>
<evidence type="ECO:0000256" key="5">
    <source>
        <dbReference type="ARBA" id="ARBA00022989"/>
    </source>
</evidence>
<proteinExistence type="predicted"/>
<dbReference type="eggNOG" id="COG2211">
    <property type="taxonomic scope" value="Bacteria"/>
</dbReference>
<feature type="transmembrane region" description="Helical" evidence="7">
    <location>
        <begin position="293"/>
        <end position="311"/>
    </location>
</feature>
<dbReference type="AlphaFoldDB" id="B1X0D5"/>
<dbReference type="EMBL" id="CP000806">
    <property type="protein sequence ID" value="ACB51224.1"/>
    <property type="molecule type" value="Genomic_DNA"/>
</dbReference>
<dbReference type="PANTHER" id="PTHR11328:SF24">
    <property type="entry name" value="MAJOR FACILITATOR SUPERFAMILY (MFS) PROFILE DOMAIN-CONTAINING PROTEIN"/>
    <property type="match status" value="1"/>
</dbReference>
<evidence type="ECO:0000256" key="3">
    <source>
        <dbReference type="ARBA" id="ARBA00022475"/>
    </source>
</evidence>
<keyword evidence="6 7" id="KW-0472">Membrane</keyword>
<keyword evidence="2" id="KW-0813">Transport</keyword>
<evidence type="ECO:0000256" key="2">
    <source>
        <dbReference type="ARBA" id="ARBA00022448"/>
    </source>
</evidence>
<dbReference type="FunFam" id="1.20.1250.20:FF:000183">
    <property type="entry name" value="sodium-dependent lysophosphatidylcholine symporter 1 isoform X2"/>
    <property type="match status" value="1"/>
</dbReference>
<dbReference type="InterPro" id="IPR039672">
    <property type="entry name" value="MFS_2"/>
</dbReference>
<evidence type="ECO:0000313" key="9">
    <source>
        <dbReference type="Proteomes" id="UP000001203"/>
    </source>
</evidence>
<feature type="transmembrane region" description="Helical" evidence="7">
    <location>
        <begin position="61"/>
        <end position="79"/>
    </location>
</feature>
<sequence length="475" mass="53638">MLILRNIRIKFQMSSSQEFHSQTKLKFSTKLAYGIGELSGSLPSNILVFFFLFFLTDIAGLKPGVAGIIVMIGKIWDAINDPLIGWLSDRTRSRFGRRYPWMILGAIPLGLSCVLLWTIPPNNHQTFMIIYYTLIALVFYTAFTAVLLPYSALSAELTQDYNDRTNLISFRSAFSIGGSIFSLVLAEFIFAWINNEQKQYLILGLMAGLIATFSVYASVFGTYQRYHQVQDNYRNYNRSSTLSIQEKLRLIFTNFPFICVMIIYLCSWLSVQTIAAILPYFVINCMGLSEEHFTRMAIMVQGTALIMMIVWSHLSHRLGKKIIYLMGIPFTIVAELGLFLLQPGQVTLMYMIAIMAGVGIATAYIVPWSMLPDVVDLDQLKTGERREGIFFALVVQLQKIGIAVALFVVGKILDSAGYIPGSTGQQPDTALWAIRMIIGPLPITLLIISFVFAYLYPITQEIHQDIVSKIYQKNR</sequence>